<sequence>MHLGSLLNAALSSVTSLPHSLRRRSSLRESLRSFGSSSSHKKERTSSSYHPYAVYEQRMQPIILRDPDATNKLFEAILDSPNGKRALSRFARTCRALCEPALNVLWRELDSLVPILWQFPGHLLKKARKPGMGFVKTPSEEDWKGVFKYSDRVRQITYNENSNNVAASIFQVLEETRPSTYILPHLVELNWKAGTPAGLDRSALFLNPGLRAINLEIGTKFPQLNSFLADMSSRTKLTTFSFISPTNLPDAFTELLLRQDRLERVVLVAPGALAPGVGRWIASLPRLKSLRLDLTGRSMIAVEGFFDELRLRSGDSTPSSVGTTDSGVFSEEEVDFSLIRKSALRLTGDLRSKGSFAQLRKLQLTGDVSNIAVFIKHLRCPLTQLELVIEDPPDRADWHDLSDMICDKFADSLQSLKVTATGSSRFMDLVRSTSRAEPASGRLSMEHFTDLPHLTRLDIDLPESVIFTKADIECIAKACPNLEVLKLCPLARFPSATGSPKITLDSISHLLINCRRLHTLAVVVDAKAGKPDILTSQQTSSKSLLRLHVGHSWINDPLQVAILLSHLAPHLETLKWFQEKNRPGFIEAHARNWQGAVELLPHLQNIRHLERGFATKIAPPARPETAEKSVDAVVRTAERGVHVSPRTNNRSIQFSPVLVNQMVEAKPEFASIEIDATPSTVDAGVEATPVLVDREVEAIPPTQSEVVDARPSSIVNAVQALLTPSTFKKSAPRRGYPTFLILPSIFGLFSLAFRLFVSYPLSLPSRILHAAVSRLRWKTVESADSKPQVPPSSEAGDVATDIPLDNLEDNDELTHNSHENNASDKMQGTETKTTSEVNIAAWINPKWKALQTENNNAATRHWNQRTLDSTYWRFIMSDNKKQERDFTPEVDALVPEAASLAKSGKLQEALDKIFALEKQTRNAADLPSTTRLAKAALDHCYEARDFPLLNSTITLLSKKHGQLKAAVQSIVEQSMGWLDEVKQAYGLERWLELVETLRGVTEGKLFLETPRARVTLMLALYHEGLSAASTSPPDSQKASLLTASDLLSDLQVETYSSMDRREKTEFILEQMRLLTAVARQKDAAQGKEGKDTLGGGEAEWVKVRVGGRKINEDFLKEKDNEDLKLKYYDLMIQHALHQSSYLDVAKYYYKVWETPSIKDDTEDKGKAALEHIVYYVVLAPHNNEQSDMLHHLFVDPALAKLELHYNLVKCFTTRELMRWPGIETIYGEFLRKTPVFTSDKRWDDLHTRVIEHNIRVVAQYYTRITLTRLTSLLDLSLKQTEEILSRLVVSGTIWARIDRPAGIVNFRSKRTAEDVMNDWSSDMQKLLGLVEKTWMGMNAAQAAQSRVAKAAS</sequence>
<dbReference type="Pfam" id="PF01399">
    <property type="entry name" value="PCI"/>
    <property type="match status" value="1"/>
</dbReference>
<feature type="compositionally biased region" description="Polar residues" evidence="3">
    <location>
        <begin position="823"/>
        <end position="833"/>
    </location>
</feature>
<name>A0A369K2S9_HYPMA</name>
<comment type="similarity">
    <text evidence="1">Belongs to the proteasome subunit p55 family.</text>
</comment>
<dbReference type="Pfam" id="PF22241">
    <property type="entry name" value="PSMD12-CSN4_N"/>
    <property type="match status" value="1"/>
</dbReference>
<reference evidence="5" key="1">
    <citation type="submission" date="2018-04" db="EMBL/GenBank/DDBJ databases">
        <title>Whole genome sequencing of Hypsizygus marmoreus.</title>
        <authorList>
            <person name="Choi I.-G."/>
            <person name="Min B."/>
            <person name="Kim J.-G."/>
            <person name="Kim S."/>
            <person name="Oh Y.-L."/>
            <person name="Kong W.-S."/>
            <person name="Park H."/>
            <person name="Jeong J."/>
            <person name="Song E.-S."/>
        </authorList>
    </citation>
    <scope>NUCLEOTIDE SEQUENCE [LARGE SCALE GENOMIC DNA]</scope>
    <source>
        <strain evidence="5">51987-8</strain>
    </source>
</reference>
<dbReference type="SUPFAM" id="SSF52047">
    <property type="entry name" value="RNI-like"/>
    <property type="match status" value="1"/>
</dbReference>
<gene>
    <name evidence="5" type="primary">PSMD12</name>
    <name evidence="5" type="ORF">Hypma_015733</name>
</gene>
<evidence type="ECO:0000256" key="2">
    <source>
        <dbReference type="ARBA" id="ARBA00022942"/>
    </source>
</evidence>
<evidence type="ECO:0000256" key="3">
    <source>
        <dbReference type="SAM" id="MobiDB-lite"/>
    </source>
</evidence>
<dbReference type="InParanoid" id="A0A369K2S9"/>
<dbReference type="Pfam" id="PF18098">
    <property type="entry name" value="RPN5_C"/>
    <property type="match status" value="1"/>
</dbReference>
<dbReference type="GO" id="GO:0005737">
    <property type="term" value="C:cytoplasm"/>
    <property type="evidence" value="ECO:0007669"/>
    <property type="project" value="TreeGrafter"/>
</dbReference>
<dbReference type="InterPro" id="IPR032675">
    <property type="entry name" value="LRR_dom_sf"/>
</dbReference>
<feature type="compositionally biased region" description="Basic and acidic residues" evidence="3">
    <location>
        <begin position="812"/>
        <end position="822"/>
    </location>
</feature>
<keyword evidence="6" id="KW-1185">Reference proteome</keyword>
<dbReference type="STRING" id="39966.A0A369K2S9"/>
<protein>
    <submittedName>
        <fullName evidence="5">26S proteasome non-ATPase regulatory subunit 12</fullName>
    </submittedName>
</protein>
<dbReference type="PANTHER" id="PTHR10855">
    <property type="entry name" value="26S PROTEASOME NON-ATPASE REGULATORY SUBUNIT 12/COP9 SIGNALOSOME COMPLEX SUBUNIT 4"/>
    <property type="match status" value="1"/>
</dbReference>
<dbReference type="Gene3D" id="3.80.10.10">
    <property type="entry name" value="Ribonuclease Inhibitor"/>
    <property type="match status" value="1"/>
</dbReference>
<dbReference type="SUPFAM" id="SSF46785">
    <property type="entry name" value="Winged helix' DNA-binding domain"/>
    <property type="match status" value="1"/>
</dbReference>
<dbReference type="PROSITE" id="PS50250">
    <property type="entry name" value="PCI"/>
    <property type="match status" value="1"/>
</dbReference>
<dbReference type="InterPro" id="IPR040134">
    <property type="entry name" value="PSMD12/CSN4"/>
</dbReference>
<dbReference type="InterPro" id="IPR000717">
    <property type="entry name" value="PCI_dom"/>
</dbReference>
<dbReference type="EMBL" id="LUEZ02000010">
    <property type="protein sequence ID" value="RDB28931.1"/>
    <property type="molecule type" value="Genomic_DNA"/>
</dbReference>
<evidence type="ECO:0000259" key="4">
    <source>
        <dbReference type="PROSITE" id="PS50250"/>
    </source>
</evidence>
<dbReference type="OrthoDB" id="268763at2759"/>
<dbReference type="Gene3D" id="1.10.10.10">
    <property type="entry name" value="Winged helix-like DNA-binding domain superfamily/Winged helix DNA-binding domain"/>
    <property type="match status" value="1"/>
</dbReference>
<feature type="region of interest" description="Disordered" evidence="3">
    <location>
        <begin position="780"/>
        <end position="833"/>
    </location>
</feature>
<proteinExistence type="inferred from homology"/>
<dbReference type="FunFam" id="1.10.10.10:FF:000070">
    <property type="entry name" value="26S proteasome non-ATPase regulatory subunit 12"/>
    <property type="match status" value="1"/>
</dbReference>
<dbReference type="Proteomes" id="UP000076154">
    <property type="component" value="Unassembled WGS sequence"/>
</dbReference>
<dbReference type="InterPro" id="IPR040896">
    <property type="entry name" value="RPN5_C"/>
</dbReference>
<feature type="domain" description="PCI" evidence="4">
    <location>
        <begin position="1140"/>
        <end position="1311"/>
    </location>
</feature>
<accession>A0A369K2S9</accession>
<evidence type="ECO:0000313" key="5">
    <source>
        <dbReference type="EMBL" id="RDB28931.1"/>
    </source>
</evidence>
<dbReference type="InterPro" id="IPR054559">
    <property type="entry name" value="PSMD12-CSN4-like_N"/>
</dbReference>
<dbReference type="GO" id="GO:0005634">
    <property type="term" value="C:nucleus"/>
    <property type="evidence" value="ECO:0007669"/>
    <property type="project" value="UniProtKB-ARBA"/>
</dbReference>
<dbReference type="InterPro" id="IPR036390">
    <property type="entry name" value="WH_DNA-bd_sf"/>
</dbReference>
<evidence type="ECO:0000256" key="1">
    <source>
        <dbReference type="ARBA" id="ARBA00006397"/>
    </source>
</evidence>
<dbReference type="GO" id="GO:0008541">
    <property type="term" value="C:proteasome regulatory particle, lid subcomplex"/>
    <property type="evidence" value="ECO:0007669"/>
    <property type="project" value="TreeGrafter"/>
</dbReference>
<evidence type="ECO:0000313" key="6">
    <source>
        <dbReference type="Proteomes" id="UP000076154"/>
    </source>
</evidence>
<keyword evidence="2 5" id="KW-0647">Proteasome</keyword>
<dbReference type="SMART" id="SM00088">
    <property type="entry name" value="PINT"/>
    <property type="match status" value="1"/>
</dbReference>
<dbReference type="PANTHER" id="PTHR10855:SF1">
    <property type="entry name" value="26S PROTEASOME NON-ATPASE REGULATORY SUBUNIT 12"/>
    <property type="match status" value="1"/>
</dbReference>
<organism evidence="5 6">
    <name type="scientific">Hypsizygus marmoreus</name>
    <name type="common">White beech mushroom</name>
    <name type="synonym">Agaricus marmoreus</name>
    <dbReference type="NCBI Taxonomy" id="39966"/>
    <lineage>
        <taxon>Eukaryota</taxon>
        <taxon>Fungi</taxon>
        <taxon>Dikarya</taxon>
        <taxon>Basidiomycota</taxon>
        <taxon>Agaricomycotina</taxon>
        <taxon>Agaricomycetes</taxon>
        <taxon>Agaricomycetidae</taxon>
        <taxon>Agaricales</taxon>
        <taxon>Tricholomatineae</taxon>
        <taxon>Lyophyllaceae</taxon>
        <taxon>Hypsizygus</taxon>
    </lineage>
</organism>
<comment type="caution">
    <text evidence="5">The sequence shown here is derived from an EMBL/GenBank/DDBJ whole genome shotgun (WGS) entry which is preliminary data.</text>
</comment>
<dbReference type="InterPro" id="IPR036388">
    <property type="entry name" value="WH-like_DNA-bd_sf"/>
</dbReference>